<dbReference type="Proteomes" id="UP000315167">
    <property type="component" value="Unassembled WGS sequence"/>
</dbReference>
<gene>
    <name evidence="1" type="ORF">IP90_01307</name>
</gene>
<evidence type="ECO:0000313" key="2">
    <source>
        <dbReference type="Proteomes" id="UP000315167"/>
    </source>
</evidence>
<accession>A0A562L7J4</accession>
<reference evidence="1 2" key="1">
    <citation type="journal article" date="2015" name="Stand. Genomic Sci.">
        <title>Genomic Encyclopedia of Bacterial and Archaeal Type Strains, Phase III: the genomes of soil and plant-associated and newly described type strains.</title>
        <authorList>
            <person name="Whitman W.B."/>
            <person name="Woyke T."/>
            <person name="Klenk H.P."/>
            <person name="Zhou Y."/>
            <person name="Lilburn T.G."/>
            <person name="Beck B.J."/>
            <person name="De Vos P."/>
            <person name="Vandamme P."/>
            <person name="Eisen J.A."/>
            <person name="Garrity G."/>
            <person name="Hugenholtz P."/>
            <person name="Kyrpides N.C."/>
        </authorList>
    </citation>
    <scope>NUCLEOTIDE SEQUENCE [LARGE SCALE GENOMIC DNA]</scope>
    <source>
        <strain evidence="1 2">CGMCC 1.10821</strain>
    </source>
</reference>
<name>A0A562L7J4_9GAMM</name>
<sequence length="234" mass="25506">MRSAWRYQDQHIGRAGGRVRRLTMASAASSRSLMRWLLAAAIGLLIATTAVATERGLLVEVRPAPADSLWWTHLDFVPRDTQVRSIAVNRLDPSWCKASELTEAAFPDSVRHGERGLDAYLAGGQNGFSAKGSFDGRPLEIVLGIFESCGGESGNFLLVLAAGWPASSPDRIVQVERISARPVLMYLSVDPARGAIYMPELLPVRPREQVAMECESGQVRGAAGTCVRRYARRG</sequence>
<organism evidence="1 2">
    <name type="scientific">Luteimonas cucumeris</name>
    <dbReference type="NCBI Taxonomy" id="985012"/>
    <lineage>
        <taxon>Bacteria</taxon>
        <taxon>Pseudomonadati</taxon>
        <taxon>Pseudomonadota</taxon>
        <taxon>Gammaproteobacteria</taxon>
        <taxon>Lysobacterales</taxon>
        <taxon>Lysobacteraceae</taxon>
        <taxon>Luteimonas</taxon>
    </lineage>
</organism>
<protein>
    <submittedName>
        <fullName evidence="1">Uncharacterized protein</fullName>
    </submittedName>
</protein>
<dbReference type="AlphaFoldDB" id="A0A562L7J4"/>
<dbReference type="EMBL" id="VLKN01000003">
    <property type="protein sequence ID" value="TWI03496.1"/>
    <property type="molecule type" value="Genomic_DNA"/>
</dbReference>
<comment type="caution">
    <text evidence="1">The sequence shown here is derived from an EMBL/GenBank/DDBJ whole genome shotgun (WGS) entry which is preliminary data.</text>
</comment>
<evidence type="ECO:0000313" key="1">
    <source>
        <dbReference type="EMBL" id="TWI03496.1"/>
    </source>
</evidence>
<keyword evidence="2" id="KW-1185">Reference proteome</keyword>
<proteinExistence type="predicted"/>